<reference evidence="1" key="1">
    <citation type="submission" date="2016-10" db="EMBL/GenBank/DDBJ databases">
        <authorList>
            <person name="de Groot N.N."/>
        </authorList>
    </citation>
    <scope>NUCLEOTIDE SEQUENCE</scope>
</reference>
<proteinExistence type="predicted"/>
<protein>
    <submittedName>
        <fullName evidence="1">Uncharacterized protein</fullName>
    </submittedName>
</protein>
<dbReference type="AlphaFoldDB" id="A0A1W1C1T1"/>
<accession>A0A1W1C1T1</accession>
<name>A0A1W1C1T1_9ZZZZ</name>
<dbReference type="EMBL" id="FPHE01000093">
    <property type="protein sequence ID" value="SFV59798.1"/>
    <property type="molecule type" value="Genomic_DNA"/>
</dbReference>
<sequence length="40" mass="4774">MRSKFFVKTSWLYLPSNIVESFVISIFPKELKMKLMYISA</sequence>
<evidence type="ECO:0000313" key="1">
    <source>
        <dbReference type="EMBL" id="SFV59798.1"/>
    </source>
</evidence>
<gene>
    <name evidence="1" type="ORF">MNB_SV-12-209</name>
</gene>
<organism evidence="1">
    <name type="scientific">hydrothermal vent metagenome</name>
    <dbReference type="NCBI Taxonomy" id="652676"/>
    <lineage>
        <taxon>unclassified sequences</taxon>
        <taxon>metagenomes</taxon>
        <taxon>ecological metagenomes</taxon>
    </lineage>
</organism>